<name>A0A1B0GE87_GLOMM</name>
<dbReference type="GO" id="GO:0005886">
    <property type="term" value="C:plasma membrane"/>
    <property type="evidence" value="ECO:0007669"/>
    <property type="project" value="TreeGrafter"/>
</dbReference>
<dbReference type="GO" id="GO:0030036">
    <property type="term" value="P:actin cytoskeleton organization"/>
    <property type="evidence" value="ECO:0007669"/>
    <property type="project" value="TreeGrafter"/>
</dbReference>
<dbReference type="EMBL" id="CCAG010012161">
    <property type="status" value="NOT_ANNOTATED_CDS"/>
    <property type="molecule type" value="Genomic_DNA"/>
</dbReference>
<organism evidence="3 4">
    <name type="scientific">Glossina morsitans morsitans</name>
    <name type="common">Savannah tsetse fly</name>
    <dbReference type="NCBI Taxonomy" id="37546"/>
    <lineage>
        <taxon>Eukaryota</taxon>
        <taxon>Metazoa</taxon>
        <taxon>Ecdysozoa</taxon>
        <taxon>Arthropoda</taxon>
        <taxon>Hexapoda</taxon>
        <taxon>Insecta</taxon>
        <taxon>Pterygota</taxon>
        <taxon>Neoptera</taxon>
        <taxon>Endopterygota</taxon>
        <taxon>Diptera</taxon>
        <taxon>Brachycera</taxon>
        <taxon>Muscomorpha</taxon>
        <taxon>Hippoboscoidea</taxon>
        <taxon>Glossinidae</taxon>
        <taxon>Glossina</taxon>
    </lineage>
</organism>
<reference evidence="3" key="1">
    <citation type="submission" date="2020-05" db="UniProtKB">
        <authorList>
            <consortium name="EnsemblMetazoa"/>
        </authorList>
    </citation>
    <scope>IDENTIFICATION</scope>
    <source>
        <strain evidence="3">Yale</strain>
    </source>
</reference>
<dbReference type="EnsemblMetazoa" id="GMOY011611-RA">
    <property type="protein sequence ID" value="GMOY011611-PA"/>
    <property type="gene ID" value="GMOY011611"/>
</dbReference>
<proteinExistence type="predicted"/>
<keyword evidence="4" id="KW-1185">Reference proteome</keyword>
<protein>
    <recommendedName>
        <fullName evidence="2">PH domain-containing protein</fullName>
    </recommendedName>
</protein>
<evidence type="ECO:0000256" key="1">
    <source>
        <dbReference type="SAM" id="MobiDB-lite"/>
    </source>
</evidence>
<dbReference type="PANTHER" id="PTHR12092:SF16">
    <property type="entry name" value="PH DOMAIN-CONTAINING PROTEIN"/>
    <property type="match status" value="1"/>
</dbReference>
<feature type="compositionally biased region" description="Polar residues" evidence="1">
    <location>
        <begin position="669"/>
        <end position="683"/>
    </location>
</feature>
<dbReference type="FunFam" id="2.30.29.30:FF:000280">
    <property type="entry name" value="Uncharacterized protein, isoform B"/>
    <property type="match status" value="1"/>
</dbReference>
<feature type="domain" description="PH" evidence="2">
    <location>
        <begin position="100"/>
        <end position="204"/>
    </location>
</feature>
<feature type="region of interest" description="Disordered" evidence="1">
    <location>
        <begin position="455"/>
        <end position="532"/>
    </location>
</feature>
<sequence length="698" mass="78594">MVKGCVDGRAFGQMNEKTVERKQILIHERELGHNFGRVKVYTPFGLPALYFLKLHPKDVDRSVGAVTPASTLPDMSATDGYERRQSLLAGRIPVASMTGPIKRGLLWQQRDRLFSRWKERYFVLTRDYLHCFKRASGSANERASDMGQFIFKVKLVDVEKVEWLNRRSYSAIGLLLGREGRVLLRCDEGLEDWFELLEECTITSKERRRALKIAQGPRSRASLAAPVTHASLQSQHFGLGSTFSSALDDWLMTNGSGLAGLGNGGLRQKLVTNSMCGYGGNNPFLFSDSVPDLSALNNENHNHNNGLSTNHSTPQKIPYSAGNNCSRYSNGYASQNSSFNAISQGMYGSPRRIFINSSFGSNYVVDEEGEEAEVELRRPRIFRNNSTDNGNELDRDWLYRKPQGPTDVRHSGKCRRHFFNILIDENFTVQPMLPTHNNITAVACNKLSNDLDYSAHDSGLDTPPSTHRPSSYRELPSHANSNANANSNKHQQQHQISPRDSTETSVSSSRGTMLNSPGGSFRAKQQLQKQLTQLSQTQALNGTRFSAQEQRILRIRNEEDRCASIKSNNRLNHNELYDPNQNRYYKNYQQSPSMTPQHTPQHQQKVINNSNANNNVTLTNGNNMMMMSASNGSAIFRERYQHPALAAIINEAQGMTFRDRSFSDCQQVPTRRSVNNNPSPLTTRRNHINPIYGTPTRV</sequence>
<dbReference type="Gene3D" id="2.30.29.30">
    <property type="entry name" value="Pleckstrin-homology domain (PH domain)/Phosphotyrosine-binding domain (PTB)"/>
    <property type="match status" value="1"/>
</dbReference>
<feature type="compositionally biased region" description="Low complexity" evidence="1">
    <location>
        <begin position="477"/>
        <end position="495"/>
    </location>
</feature>
<evidence type="ECO:0000259" key="2">
    <source>
        <dbReference type="SMART" id="SM00233"/>
    </source>
</evidence>
<feature type="compositionally biased region" description="Low complexity" evidence="1">
    <location>
        <begin position="523"/>
        <end position="532"/>
    </location>
</feature>
<dbReference type="PANTHER" id="PTHR12092">
    <property type="entry name" value="PLECKSTRIN"/>
    <property type="match status" value="1"/>
</dbReference>
<accession>A0A1B0GE87</accession>
<dbReference type="InterPro" id="IPR001849">
    <property type="entry name" value="PH_domain"/>
</dbReference>
<dbReference type="VEuPathDB" id="VectorBase:GMOY011611"/>
<dbReference type="Proteomes" id="UP000092444">
    <property type="component" value="Unassembled WGS sequence"/>
</dbReference>
<dbReference type="SMART" id="SM00233">
    <property type="entry name" value="PH"/>
    <property type="match status" value="1"/>
</dbReference>
<feature type="region of interest" description="Disordered" evidence="1">
    <location>
        <begin position="669"/>
        <end position="698"/>
    </location>
</feature>
<dbReference type="CDD" id="cd00821">
    <property type="entry name" value="PH"/>
    <property type="match status" value="1"/>
</dbReference>
<dbReference type="InterPro" id="IPR037370">
    <property type="entry name" value="Pleckstrin"/>
</dbReference>
<dbReference type="InterPro" id="IPR011993">
    <property type="entry name" value="PH-like_dom_sf"/>
</dbReference>
<dbReference type="PhylomeDB" id="A0A1B0GE87"/>
<evidence type="ECO:0000313" key="3">
    <source>
        <dbReference type="EnsemblMetazoa" id="GMOY011611-PA"/>
    </source>
</evidence>
<feature type="compositionally biased region" description="Polar residues" evidence="1">
    <location>
        <begin position="496"/>
        <end position="518"/>
    </location>
</feature>
<dbReference type="AlphaFoldDB" id="A0A1B0GE87"/>
<dbReference type="SUPFAM" id="SSF50729">
    <property type="entry name" value="PH domain-like"/>
    <property type="match status" value="1"/>
</dbReference>
<evidence type="ECO:0000313" key="4">
    <source>
        <dbReference type="Proteomes" id="UP000092444"/>
    </source>
</evidence>